<organism evidence="3 4">
    <name type="scientific">Armadillidium nasatum</name>
    <dbReference type="NCBI Taxonomy" id="96803"/>
    <lineage>
        <taxon>Eukaryota</taxon>
        <taxon>Metazoa</taxon>
        <taxon>Ecdysozoa</taxon>
        <taxon>Arthropoda</taxon>
        <taxon>Crustacea</taxon>
        <taxon>Multicrustacea</taxon>
        <taxon>Malacostraca</taxon>
        <taxon>Eumalacostraca</taxon>
        <taxon>Peracarida</taxon>
        <taxon>Isopoda</taxon>
        <taxon>Oniscidea</taxon>
        <taxon>Crinocheta</taxon>
        <taxon>Armadillidiidae</taxon>
        <taxon>Armadillidium</taxon>
    </lineage>
</organism>
<feature type="coiled-coil region" evidence="1">
    <location>
        <begin position="643"/>
        <end position="670"/>
    </location>
</feature>
<feature type="compositionally biased region" description="Polar residues" evidence="2">
    <location>
        <begin position="1121"/>
        <end position="1134"/>
    </location>
</feature>
<feature type="compositionally biased region" description="Polar residues" evidence="2">
    <location>
        <begin position="531"/>
        <end position="544"/>
    </location>
</feature>
<accession>A0A5N5TDD6</accession>
<name>A0A5N5TDD6_9CRUS</name>
<sequence>MASSMLKCGEEIRVNRGEKKTLRFWSTDDELLRVEMVPNRGESDASALLAMFKNSYNKGSDIFGSRDEPLKFKSSLGSQNDDQESLYRIDEKIIENFNNFSSETKPPQYYADNETQTTSPSVSQKDEEIQTTIYSIRQKDEETQTASSSVSQKEEEIQTTISSVRQKDEETQTKSSSISQKDEETHTTIYSVEQKDDETQTASSSVSQKDEETQTTISSVSQKDKETQTTIPSVSQKDEDYDKNLDRNEETINQVEVETKSEHKEENANEIPDIEWDIKTSTQTSITPEEKTEHVQEQISHINKEDVPSNEFSATEGITTEGYQEDLQILDFSYESEIEESEPSTENKIQANIQGQNHEEVNEVTNYYKFAEETTITQDMDENVTPLPEIDIRVNNDLTTIPVTEQTTSIYLHEISDSSTDLPLEEKYDDNLRTDISVESLYEPVAYEDKDIMDTTESFEDKTASHIKEDPSTTIISEVESTTLPTSLDYKLKEESTETDPKTDSNDVTPSIETRTENLEIYSTEPVQGFTTESENIKVSSDDISSPEDTTELKTLENDHTESSITTDLTSESAAKEQFDEKITMIKMENTPEIYIEEGDLEDIISELKSQEALLKLPSVGDNLQNRGTVSDSNDAESIDLKLSILKNIIKEITSEIEAKEKQKTEIDDSRNHIYLPYSEEETFAGNEEQNNERQSIEKVKSGKIHVEESSSISSLRKHLLEKASKADLSTTNEIILPNIFNSASSVNQQKENSTQNAVEKDNSDVDIDLDLQLTTVSTVESETSKISNEDGKMEEREEPKHTQSESTNHNTNFPSHEELVIPLNLLKIFNDNDTEKPPENKPKGLANSDLKSQASSLSNDQDSLNKENTLNFQETAFKSMRKEGINLNEKITTSSSTIEDETSKMDDNDEQVQVSNNDNSATFGKETGSDVFGKETGSDIFGKETGSDKVLSPKQNPSQILAAAENDNKVEIKEPGSKVVIIKPNSDILKAKKESDSLALNTENGNYEVEIESTTSQQFISEENPESVSETLDASNPNSENLITNKSMSEEEREVTTLGQEMEKSTTESYIPFGLVKEKYNTETDEIQNESLIKSKVDTVNAVANEAEASDGKPADMDNISDNENPSPSSDTFSADLLKSDTSENTEAEIFDALVNEDEESQSYYNDETFDYDAAYPQKENLQRKIDTDIHEEKSPQNYLYNHRIEENPLPYVLQTRKGLVEVDPIVGTPIRTGGIQNRKDDSQQTFGKDSPFYIKLPGTQDMVPVFLQYEPVKVKYVNAEKFFQKKPGNAIDKTQTIEKGSNDVSSSSPKKILKTKNKDKYNPEVDVSKIPDYLNVDFHLRPDPFYVMDPPNLANKVNKNVEEETNEVETMSLNVEGKLSFNKQQNTPMKEDKPVYPGEYFIKNPDNSYSSSDTSSLTNPVFSLGSKVTLPPRESVNLQYTPFPLTTNPPKKQTPEDTENEIEVASISPLPLYSPTAKTTTFITSDTSSNSTENTPSIEYSPIPSIDYPDSYGPFEFPDIPFVENNEDLLFDNTPDSLSDTYPEKATFITEESEKPRSDRNRNSGPWVERRRERGEERFYSAFRSPEEVPGLDPAFFSYRKRLLGHPVYYF</sequence>
<feature type="compositionally biased region" description="Polar residues" evidence="2">
    <location>
        <begin position="912"/>
        <end position="923"/>
    </location>
</feature>
<protein>
    <submittedName>
        <fullName evidence="3">Uncharacterized protein</fullName>
    </submittedName>
</protein>
<feature type="compositionally biased region" description="Polar residues" evidence="2">
    <location>
        <begin position="1015"/>
        <end position="1048"/>
    </location>
</feature>
<feature type="region of interest" description="Disordered" evidence="2">
    <location>
        <begin position="831"/>
        <end position="868"/>
    </location>
</feature>
<evidence type="ECO:0000256" key="2">
    <source>
        <dbReference type="SAM" id="MobiDB-lite"/>
    </source>
</evidence>
<dbReference type="Proteomes" id="UP000326759">
    <property type="component" value="Unassembled WGS sequence"/>
</dbReference>
<comment type="caution">
    <text evidence="3">The sequence shown here is derived from an EMBL/GenBank/DDBJ whole genome shotgun (WGS) entry which is preliminary data.</text>
</comment>
<feature type="compositionally biased region" description="Basic and acidic residues" evidence="2">
    <location>
        <begin position="691"/>
        <end position="703"/>
    </location>
</feature>
<feature type="region of interest" description="Disordered" evidence="2">
    <location>
        <begin position="1015"/>
        <end position="1052"/>
    </location>
</feature>
<feature type="compositionally biased region" description="Basic and acidic residues" evidence="2">
    <location>
        <begin position="933"/>
        <end position="948"/>
    </location>
</feature>
<feature type="compositionally biased region" description="Basic and acidic residues" evidence="2">
    <location>
        <begin position="788"/>
        <end position="804"/>
    </location>
</feature>
<dbReference type="EMBL" id="SEYY01003590">
    <property type="protein sequence ID" value="KAB7504199.1"/>
    <property type="molecule type" value="Genomic_DNA"/>
</dbReference>
<feature type="compositionally biased region" description="Low complexity" evidence="2">
    <location>
        <begin position="1485"/>
        <end position="1501"/>
    </location>
</feature>
<feature type="compositionally biased region" description="Basic and acidic residues" evidence="2">
    <location>
        <begin position="834"/>
        <end position="843"/>
    </location>
</feature>
<feature type="region of interest" description="Disordered" evidence="2">
    <location>
        <begin position="681"/>
        <end position="703"/>
    </location>
</feature>
<feature type="region of interest" description="Disordered" evidence="2">
    <location>
        <begin position="1485"/>
        <end position="1507"/>
    </location>
</feature>
<feature type="compositionally biased region" description="Basic and acidic residues" evidence="2">
    <location>
        <begin position="490"/>
        <end position="505"/>
    </location>
</feature>
<evidence type="ECO:0000256" key="1">
    <source>
        <dbReference type="SAM" id="Coils"/>
    </source>
</evidence>
<feature type="region of interest" description="Disordered" evidence="2">
    <location>
        <begin position="139"/>
        <end position="277"/>
    </location>
</feature>
<feature type="compositionally biased region" description="Basic and acidic residues" evidence="2">
    <location>
        <begin position="236"/>
        <end position="250"/>
    </location>
</feature>
<dbReference type="OrthoDB" id="6373024at2759"/>
<reference evidence="3 4" key="1">
    <citation type="journal article" date="2019" name="PLoS Biol.">
        <title>Sex chromosomes control vertical transmission of feminizing Wolbachia symbionts in an isopod.</title>
        <authorList>
            <person name="Becking T."/>
            <person name="Chebbi M.A."/>
            <person name="Giraud I."/>
            <person name="Moumen B."/>
            <person name="Laverre T."/>
            <person name="Caubet Y."/>
            <person name="Peccoud J."/>
            <person name="Gilbert C."/>
            <person name="Cordaux R."/>
        </authorList>
    </citation>
    <scope>NUCLEOTIDE SEQUENCE [LARGE SCALE GENOMIC DNA]</scope>
    <source>
        <strain evidence="3">ANa2</strain>
        <tissue evidence="3">Whole body excluding digestive tract and cuticle</tissue>
    </source>
</reference>
<feature type="region of interest" description="Disordered" evidence="2">
    <location>
        <begin position="777"/>
        <end position="815"/>
    </location>
</feature>
<evidence type="ECO:0000313" key="4">
    <source>
        <dbReference type="Proteomes" id="UP000326759"/>
    </source>
</evidence>
<feature type="region of interest" description="Disordered" evidence="2">
    <location>
        <begin position="486"/>
        <end position="514"/>
    </location>
</feature>
<feature type="compositionally biased region" description="Basic and acidic residues" evidence="2">
    <location>
        <begin position="551"/>
        <end position="562"/>
    </location>
</feature>
<feature type="region of interest" description="Disordered" evidence="2">
    <location>
        <begin position="895"/>
        <end position="956"/>
    </location>
</feature>
<feature type="compositionally biased region" description="Basic and acidic residues" evidence="2">
    <location>
        <begin position="1554"/>
        <end position="1575"/>
    </location>
</feature>
<feature type="compositionally biased region" description="Basic and acidic residues" evidence="2">
    <location>
        <begin position="257"/>
        <end position="267"/>
    </location>
</feature>
<gene>
    <name evidence="3" type="ORF">Anas_01534</name>
</gene>
<keyword evidence="4" id="KW-1185">Reference proteome</keyword>
<feature type="compositionally biased region" description="Polar residues" evidence="2">
    <location>
        <begin position="850"/>
        <end position="868"/>
    </location>
</feature>
<evidence type="ECO:0000313" key="3">
    <source>
        <dbReference type="EMBL" id="KAB7504199.1"/>
    </source>
</evidence>
<feature type="region of interest" description="Disordered" evidence="2">
    <location>
        <begin position="1550"/>
        <end position="1575"/>
    </location>
</feature>
<feature type="region of interest" description="Disordered" evidence="2">
    <location>
        <begin position="531"/>
        <end position="564"/>
    </location>
</feature>
<feature type="compositionally biased region" description="Polar residues" evidence="2">
    <location>
        <begin position="113"/>
        <end position="123"/>
    </location>
</feature>
<feature type="compositionally biased region" description="Polar residues" evidence="2">
    <location>
        <begin position="805"/>
        <end position="815"/>
    </location>
</feature>
<proteinExistence type="predicted"/>
<feature type="region of interest" description="Disordered" evidence="2">
    <location>
        <begin position="1105"/>
        <end position="1137"/>
    </location>
</feature>
<keyword evidence="1" id="KW-0175">Coiled coil</keyword>
<feature type="region of interest" description="Disordered" evidence="2">
    <location>
        <begin position="99"/>
        <end position="127"/>
    </location>
</feature>